<name>A0A9W6V297_9ACTN</name>
<evidence type="ECO:0000256" key="1">
    <source>
        <dbReference type="SAM" id="MobiDB-lite"/>
    </source>
</evidence>
<evidence type="ECO:0000313" key="3">
    <source>
        <dbReference type="Proteomes" id="UP001165041"/>
    </source>
</evidence>
<gene>
    <name evidence="2" type="ORF">Kpho02_47500</name>
</gene>
<dbReference type="AlphaFoldDB" id="A0A9W6V297"/>
<evidence type="ECO:0000313" key="2">
    <source>
        <dbReference type="EMBL" id="GLW72451.1"/>
    </source>
</evidence>
<accession>A0A9W6V297</accession>
<dbReference type="Proteomes" id="UP001165041">
    <property type="component" value="Unassembled WGS sequence"/>
</dbReference>
<comment type="caution">
    <text evidence="2">The sequence shown here is derived from an EMBL/GenBank/DDBJ whole genome shotgun (WGS) entry which is preliminary data.</text>
</comment>
<protein>
    <submittedName>
        <fullName evidence="2">Uncharacterized protein</fullName>
    </submittedName>
</protein>
<dbReference type="EMBL" id="BSSA01000017">
    <property type="protein sequence ID" value="GLW72451.1"/>
    <property type="molecule type" value="Genomic_DNA"/>
</dbReference>
<organism evidence="2 3">
    <name type="scientific">Kitasatospora phosalacinea</name>
    <dbReference type="NCBI Taxonomy" id="2065"/>
    <lineage>
        <taxon>Bacteria</taxon>
        <taxon>Bacillati</taxon>
        <taxon>Actinomycetota</taxon>
        <taxon>Actinomycetes</taxon>
        <taxon>Kitasatosporales</taxon>
        <taxon>Streptomycetaceae</taxon>
        <taxon>Kitasatospora</taxon>
    </lineage>
</organism>
<feature type="region of interest" description="Disordered" evidence="1">
    <location>
        <begin position="139"/>
        <end position="161"/>
    </location>
</feature>
<reference evidence="2" key="1">
    <citation type="submission" date="2023-02" db="EMBL/GenBank/DDBJ databases">
        <title>Kitasatospora phosalacinea NBRC 14627.</title>
        <authorList>
            <person name="Ichikawa N."/>
            <person name="Sato H."/>
            <person name="Tonouchi N."/>
        </authorList>
    </citation>
    <scope>NUCLEOTIDE SEQUENCE</scope>
    <source>
        <strain evidence="2">NBRC 14627</strain>
    </source>
</reference>
<proteinExistence type="predicted"/>
<dbReference type="RefSeq" id="WP_285738149.1">
    <property type="nucleotide sequence ID" value="NZ_BSSA01000017.1"/>
</dbReference>
<sequence length="161" mass="17115">MAYRLSFFCRSGEKRGDEALDRLLDHLLETGEPLCGEWLGPFVDSVAAFRLGTMSAAGERPVGDLLTLEVHVGVAVIAESVIAASPDDERGIWGCDLLATVTLSGDAPDWPLVERIWAAVTALWGAVAWDEASGFEIASEGPGRETFRPATGQGIGADGER</sequence>